<dbReference type="Proteomes" id="UP001162131">
    <property type="component" value="Unassembled WGS sequence"/>
</dbReference>
<protein>
    <submittedName>
        <fullName evidence="3">Uncharacterized protein</fullName>
    </submittedName>
</protein>
<feature type="compositionally biased region" description="Low complexity" evidence="2">
    <location>
        <begin position="9"/>
        <end position="18"/>
    </location>
</feature>
<comment type="caution">
    <text evidence="3">The sequence shown here is derived from an EMBL/GenBank/DDBJ whole genome shotgun (WGS) entry which is preliminary data.</text>
</comment>
<evidence type="ECO:0000313" key="3">
    <source>
        <dbReference type="EMBL" id="CAG9315278.1"/>
    </source>
</evidence>
<keyword evidence="1" id="KW-0175">Coiled coil</keyword>
<dbReference type="EMBL" id="CAJZBQ010000013">
    <property type="protein sequence ID" value="CAG9315278.1"/>
    <property type="molecule type" value="Genomic_DNA"/>
</dbReference>
<keyword evidence="4" id="KW-1185">Reference proteome</keyword>
<evidence type="ECO:0000256" key="2">
    <source>
        <dbReference type="SAM" id="MobiDB-lite"/>
    </source>
</evidence>
<name>A0AAU9IQ31_9CILI</name>
<dbReference type="AlphaFoldDB" id="A0AAU9IQ31"/>
<gene>
    <name evidence="3" type="ORF">BSTOLATCC_MIC13052</name>
</gene>
<sequence length="347" mass="40376">MSEAKHPLRSSLPSLQSSQHERDEEELRNIIYDLDQSILVNKNLLKDVVSTLVPQKSKEHSNDTQVTHLISSKIHDKLLVENSRILQAIERIKLEIETANSNIQSFEEKSAQSRNRRKEYQKRIQEEAKKMRQTLHNKEDEIQRLEEYRSRIDEDIEESQQEEQVTPDKIIEEGKKLVNKLSKQLKQAEEQRDIEVRKCKDFEEDIKKIQGLVKVAMPAGIDMTNETLKKDYGLGLNYENYWFDCEMGGESIDTIQSSNLTIEDNIFPNKVDFASKNKHYLPKLNLSVVSQGASPERKQSPRVELSKLELALQIKCEEINSLQRILSHLEAQEYYLSKVTNKTDIKL</sequence>
<feature type="region of interest" description="Disordered" evidence="2">
    <location>
        <begin position="1"/>
        <end position="23"/>
    </location>
</feature>
<accession>A0AAU9IQ31</accession>
<evidence type="ECO:0000256" key="1">
    <source>
        <dbReference type="SAM" id="Coils"/>
    </source>
</evidence>
<organism evidence="3 4">
    <name type="scientific">Blepharisma stoltei</name>
    <dbReference type="NCBI Taxonomy" id="1481888"/>
    <lineage>
        <taxon>Eukaryota</taxon>
        <taxon>Sar</taxon>
        <taxon>Alveolata</taxon>
        <taxon>Ciliophora</taxon>
        <taxon>Postciliodesmatophora</taxon>
        <taxon>Heterotrichea</taxon>
        <taxon>Heterotrichida</taxon>
        <taxon>Blepharismidae</taxon>
        <taxon>Blepharisma</taxon>
    </lineage>
</organism>
<feature type="coiled-coil region" evidence="1">
    <location>
        <begin position="89"/>
        <end position="205"/>
    </location>
</feature>
<reference evidence="3" key="1">
    <citation type="submission" date="2021-09" db="EMBL/GenBank/DDBJ databases">
        <authorList>
            <consortium name="AG Swart"/>
            <person name="Singh M."/>
            <person name="Singh A."/>
            <person name="Seah K."/>
            <person name="Emmerich C."/>
        </authorList>
    </citation>
    <scope>NUCLEOTIDE SEQUENCE</scope>
    <source>
        <strain evidence="3">ATCC30299</strain>
    </source>
</reference>
<evidence type="ECO:0000313" key="4">
    <source>
        <dbReference type="Proteomes" id="UP001162131"/>
    </source>
</evidence>
<proteinExistence type="predicted"/>